<keyword evidence="9" id="KW-0539">Nucleus</keyword>
<feature type="coiled-coil region" evidence="10">
    <location>
        <begin position="564"/>
        <end position="591"/>
    </location>
</feature>
<feature type="compositionally biased region" description="Low complexity" evidence="11">
    <location>
        <begin position="509"/>
        <end position="525"/>
    </location>
</feature>
<dbReference type="Pfam" id="PF21909">
    <property type="entry name" value="USP_UIM_N"/>
    <property type="match status" value="1"/>
</dbReference>
<dbReference type="InterPro" id="IPR038765">
    <property type="entry name" value="Papain-like_cys_pep_sf"/>
</dbReference>
<dbReference type="CDD" id="cd20485">
    <property type="entry name" value="USP25_USP28_C-like"/>
    <property type="match status" value="1"/>
</dbReference>
<feature type="region of interest" description="Disordered" evidence="11">
    <location>
        <begin position="71"/>
        <end position="109"/>
    </location>
</feature>
<dbReference type="Gene3D" id="3.90.70.10">
    <property type="entry name" value="Cysteine proteinases"/>
    <property type="match status" value="1"/>
</dbReference>
<evidence type="ECO:0000256" key="10">
    <source>
        <dbReference type="SAM" id="Coils"/>
    </source>
</evidence>
<feature type="region of interest" description="Disordered" evidence="11">
    <location>
        <begin position="503"/>
        <end position="551"/>
    </location>
</feature>
<feature type="compositionally biased region" description="Low complexity" evidence="11">
    <location>
        <begin position="279"/>
        <end position="291"/>
    </location>
</feature>
<dbReference type="PROSITE" id="PS00972">
    <property type="entry name" value="USP_1"/>
    <property type="match status" value="1"/>
</dbReference>
<dbReference type="Pfam" id="PF00443">
    <property type="entry name" value="UCH"/>
    <property type="match status" value="1"/>
</dbReference>
<dbReference type="GO" id="GO:0004843">
    <property type="term" value="F:cysteine-type deubiquitinase activity"/>
    <property type="evidence" value="ECO:0007669"/>
    <property type="project" value="UniProtKB-EC"/>
</dbReference>
<keyword evidence="6" id="KW-0833">Ubl conjugation pathway</keyword>
<dbReference type="InterPro" id="IPR028889">
    <property type="entry name" value="USP"/>
</dbReference>
<keyword evidence="10" id="KW-0175">Coiled coil</keyword>
<feature type="region of interest" description="Disordered" evidence="11">
    <location>
        <begin position="154"/>
        <end position="183"/>
    </location>
</feature>
<evidence type="ECO:0000256" key="4">
    <source>
        <dbReference type="ARBA" id="ARBA00012759"/>
    </source>
</evidence>
<dbReference type="PANTHER" id="PTHR24006:SF944">
    <property type="entry name" value="UBIQUITIN CARBOXYL-TERMINAL HYDROLASE"/>
    <property type="match status" value="1"/>
</dbReference>
<proteinExistence type="evidence at transcript level"/>
<dbReference type="Gene3D" id="1.10.8.10">
    <property type="entry name" value="DNA helicase RuvA subunit, C-terminal domain"/>
    <property type="match status" value="1"/>
</dbReference>
<dbReference type="InterPro" id="IPR050164">
    <property type="entry name" value="Peptidase_C19"/>
</dbReference>
<dbReference type="InterPro" id="IPR054108">
    <property type="entry name" value="USP25/28_UIM"/>
</dbReference>
<comment type="subcellular location">
    <subcellularLocation>
        <location evidence="2">Nucleus</location>
    </subcellularLocation>
</comment>
<keyword evidence="8" id="KW-0788">Thiol protease</keyword>
<reference evidence="13" key="1">
    <citation type="submission" date="2016-02" db="EMBL/GenBank/DDBJ databases">
        <title>RNAseq analyses of the midgut from blood- or serum-fed Ixodes ricinus ticks.</title>
        <authorList>
            <person name="Perner J."/>
            <person name="Provaznik J."/>
            <person name="Schrenkova J."/>
            <person name="Urbanova V."/>
            <person name="Ribeiro J.M."/>
            <person name="Kopacek P."/>
        </authorList>
    </citation>
    <scope>NUCLEOTIDE SEQUENCE</scope>
    <source>
        <tissue evidence="13">Gut</tissue>
    </source>
</reference>
<evidence type="ECO:0000259" key="12">
    <source>
        <dbReference type="PROSITE" id="PS50235"/>
    </source>
</evidence>
<dbReference type="CDD" id="cd02665">
    <property type="entry name" value="Peptidase_C19I"/>
    <property type="match status" value="1"/>
</dbReference>
<dbReference type="InterPro" id="IPR009060">
    <property type="entry name" value="UBA-like_sf"/>
</dbReference>
<evidence type="ECO:0000256" key="5">
    <source>
        <dbReference type="ARBA" id="ARBA00022670"/>
    </source>
</evidence>
<evidence type="ECO:0000256" key="3">
    <source>
        <dbReference type="ARBA" id="ARBA00009085"/>
    </source>
</evidence>
<evidence type="ECO:0000256" key="9">
    <source>
        <dbReference type="ARBA" id="ARBA00023242"/>
    </source>
</evidence>
<feature type="region of interest" description="Disordered" evidence="11">
    <location>
        <begin position="270"/>
        <end position="291"/>
    </location>
</feature>
<keyword evidence="7 13" id="KW-0378">Hydrolase</keyword>
<dbReference type="GO" id="GO:0005634">
    <property type="term" value="C:nucleus"/>
    <property type="evidence" value="ECO:0007669"/>
    <property type="project" value="UniProtKB-SubCell"/>
</dbReference>
<evidence type="ECO:0000256" key="1">
    <source>
        <dbReference type="ARBA" id="ARBA00000707"/>
    </source>
</evidence>
<feature type="compositionally biased region" description="Polar residues" evidence="11">
    <location>
        <begin position="94"/>
        <end position="106"/>
    </location>
</feature>
<dbReference type="EC" id="3.4.19.12" evidence="4"/>
<organism evidence="13">
    <name type="scientific">Ixodes ricinus</name>
    <name type="common">Common tick</name>
    <name type="synonym">Acarus ricinus</name>
    <dbReference type="NCBI Taxonomy" id="34613"/>
    <lineage>
        <taxon>Eukaryota</taxon>
        <taxon>Metazoa</taxon>
        <taxon>Ecdysozoa</taxon>
        <taxon>Arthropoda</taxon>
        <taxon>Chelicerata</taxon>
        <taxon>Arachnida</taxon>
        <taxon>Acari</taxon>
        <taxon>Parasitiformes</taxon>
        <taxon>Ixodida</taxon>
        <taxon>Ixodoidea</taxon>
        <taxon>Ixodidae</taxon>
        <taxon>Ixodinae</taxon>
        <taxon>Ixodes</taxon>
    </lineage>
</organism>
<name>A0A131XQW0_IXORI</name>
<comment type="similarity">
    <text evidence="3">Belongs to the peptidase C19 family.</text>
</comment>
<accession>A0A131XQW0</accession>
<evidence type="ECO:0000256" key="7">
    <source>
        <dbReference type="ARBA" id="ARBA00022801"/>
    </source>
</evidence>
<protein>
    <recommendedName>
        <fullName evidence="4">ubiquitinyl hydrolase 1</fullName>
        <ecNumber evidence="4">3.4.19.12</ecNumber>
    </recommendedName>
</protein>
<sequence>MTVEHSSLDNHCKKQQREETARLVLSQLKEITGVEDAAILEQALEASRTRSGDYDLSQAVSMLVDEDATASPAASTHGTQVAAKPELSGDGVALTSNNGGPSSSPQKRPAKVIDLTAAEGDDLQKAIALSLQEQQVAGVSAEEQDISRALEQSLGSGGKRKRGADAWQDPANPHERRRQGDWPVGIKNVGNTCWFSAVMQSLFHLRVFRRLVLAFEPVSVPSGQPAQERRSLGLMQELRPLFALLGATRRKYVDPGRALELLREAFAGSGAGAQGGSQGQPAPAAQSQQQQDVSEFTHKLLEWLEEAFQLARCTPASEVGMPKLDQTNPMLDLFYGRFRCEGESEGLRFSREEAFGQYPLQVSGFSDIHESLEAATTNLEPEALTAPGTRRLGQESWFTKLPPVLVFELSRFRFNQQLGKPEKIHHRLDFPEQLYLDRYMEYNKNITRSKREEVRRLKAEWERLHKCLNKYIQYGSGPKRVPLQDVLQYTLEFVETKAAMHKAEDVEMGSPSSSLGLGSPSSSPPDEGHARDQSPRSSFDGGPRPRHVAEPELRMLQTCLRRWRTEVEHDVKELQDSMSRIEATIKDIYNEPSLLQVPYRLHAVLVHEGQAASGHYWAFVYCPRRSVWLKFNDVTVTEVSWGELVRDSVGGHHCTSAYCLLYVDRNNRDLFDEVKDSELELPSDLAQFVEEDNEAFRRELEQWDRSHKDGPDGASSDIVVTPLQQQKESPTAERVCSAAEWSVSGTALPWPEVQLEHARLAQGSFQGVRLAQLVPTLTTEGPRAALAKALDQELARLQRLAKHAPCGEASQEPRLHHPGLFLLLNGIPVQPHLRRVLLEQFAHPDLEGDPTGKLLRQEALQCLAQLRGGSESEEAAEEAAYRGWHALYARFRQLATALAVGLDRLWAGRLPEALSLLAGACALNEALQGGPPPAGPKARHLGLDPRLLDHCRRLALLELNEKCASQFEEGSLEEGLEALRLMSQAVLPCLAPLLAPQASSRDARAIEEVRSRWCAMLGLAMTEEKQERLQELLSKLLDPGAELPVPAIAPLTVPRLTDLGAAFETAMRRLTASGQLEAALSSAS</sequence>
<evidence type="ECO:0000256" key="11">
    <source>
        <dbReference type="SAM" id="MobiDB-lite"/>
    </source>
</evidence>
<dbReference type="PANTHER" id="PTHR24006">
    <property type="entry name" value="UBIQUITIN CARBOXYL-TERMINAL HYDROLASE"/>
    <property type="match status" value="1"/>
</dbReference>
<dbReference type="PROSITE" id="PS50235">
    <property type="entry name" value="USP_3"/>
    <property type="match status" value="1"/>
</dbReference>
<keyword evidence="5" id="KW-0645">Protease</keyword>
<dbReference type="EMBL" id="GEFM01007034">
    <property type="protein sequence ID" value="JAP68762.1"/>
    <property type="molecule type" value="mRNA"/>
</dbReference>
<dbReference type="GO" id="GO:0005829">
    <property type="term" value="C:cytosol"/>
    <property type="evidence" value="ECO:0007669"/>
    <property type="project" value="TreeGrafter"/>
</dbReference>
<dbReference type="InterPro" id="IPR001394">
    <property type="entry name" value="Peptidase_C19_UCH"/>
</dbReference>
<feature type="domain" description="USP" evidence="12">
    <location>
        <begin position="184"/>
        <end position="665"/>
    </location>
</feature>
<evidence type="ECO:0000256" key="2">
    <source>
        <dbReference type="ARBA" id="ARBA00004123"/>
    </source>
</evidence>
<evidence type="ECO:0000256" key="8">
    <source>
        <dbReference type="ARBA" id="ARBA00022807"/>
    </source>
</evidence>
<dbReference type="GO" id="GO:0016579">
    <property type="term" value="P:protein deubiquitination"/>
    <property type="evidence" value="ECO:0007669"/>
    <property type="project" value="InterPro"/>
</dbReference>
<dbReference type="SUPFAM" id="SSF54001">
    <property type="entry name" value="Cysteine proteinases"/>
    <property type="match status" value="1"/>
</dbReference>
<dbReference type="GO" id="GO:0006508">
    <property type="term" value="P:proteolysis"/>
    <property type="evidence" value="ECO:0007669"/>
    <property type="project" value="UniProtKB-KW"/>
</dbReference>
<evidence type="ECO:0000256" key="6">
    <source>
        <dbReference type="ARBA" id="ARBA00022786"/>
    </source>
</evidence>
<dbReference type="AlphaFoldDB" id="A0A131XQW0"/>
<evidence type="ECO:0000313" key="13">
    <source>
        <dbReference type="EMBL" id="JAP68762.1"/>
    </source>
</evidence>
<dbReference type="SUPFAM" id="SSF46934">
    <property type="entry name" value="UBA-like"/>
    <property type="match status" value="1"/>
</dbReference>
<dbReference type="PROSITE" id="PS00973">
    <property type="entry name" value="USP_2"/>
    <property type="match status" value="1"/>
</dbReference>
<comment type="catalytic activity">
    <reaction evidence="1">
        <text>Thiol-dependent hydrolysis of ester, thioester, amide, peptide and isopeptide bonds formed by the C-terminal Gly of ubiquitin (a 76-residue protein attached to proteins as an intracellular targeting signal).</text>
        <dbReference type="EC" id="3.4.19.12"/>
    </reaction>
</comment>
<dbReference type="InterPro" id="IPR018200">
    <property type="entry name" value="USP_CS"/>
</dbReference>